<dbReference type="Gene3D" id="3.30.1150.10">
    <property type="match status" value="1"/>
</dbReference>
<name>A0ABV6G4S0_9GAMM</name>
<dbReference type="InterPro" id="IPR014161">
    <property type="entry name" value="Tol-Pal_TolA"/>
</dbReference>
<dbReference type="Pfam" id="PF13103">
    <property type="entry name" value="TonB_2"/>
    <property type="match status" value="1"/>
</dbReference>
<protein>
    <submittedName>
        <fullName evidence="7">Cell envelope integrity protein TolA</fullName>
    </submittedName>
</protein>
<feature type="compositionally biased region" description="Basic and acidic residues" evidence="5">
    <location>
        <begin position="104"/>
        <end position="126"/>
    </location>
</feature>
<dbReference type="InterPro" id="IPR006260">
    <property type="entry name" value="TonB/TolA_C"/>
</dbReference>
<dbReference type="NCBIfam" id="TIGR02794">
    <property type="entry name" value="tolA_full"/>
    <property type="match status" value="1"/>
</dbReference>
<keyword evidence="8" id="KW-1185">Reference proteome</keyword>
<evidence type="ECO:0000313" key="7">
    <source>
        <dbReference type="EMBL" id="MFC0268416.1"/>
    </source>
</evidence>
<organism evidence="7 8">
    <name type="scientific">Kushneria aurantia</name>
    <dbReference type="NCBI Taxonomy" id="504092"/>
    <lineage>
        <taxon>Bacteria</taxon>
        <taxon>Pseudomonadati</taxon>
        <taxon>Pseudomonadota</taxon>
        <taxon>Gammaproteobacteria</taxon>
        <taxon>Oceanospirillales</taxon>
        <taxon>Halomonadaceae</taxon>
        <taxon>Kushneria</taxon>
    </lineage>
</organism>
<sequence length="346" mass="37743">MAGPYRRTGYTLPILLAVGLHLAILIAGVVRWPQGEVTDTSNAVVQAELISLETATDQAQQARESRPQAQQGPEREQPEPAPAPEPPDNVAQEQAEAEAQQQARAREEAARQAQEAAERRAEEARQLAEQQQEAARQRQIEEAQRQAEAEAQRQAEAEAQRKAEAEAQRQAEAEAQRQAEAEAQRKAEAEAKRKAEAEAKRKAEAEAKRKAEAEAQRKAAQAAAAASRDALGDEITNEAESIANARQAEQAANGFMNLVRRAVEQNWTRPPNAGQGLVTTVRVQLLPTGELVNATVTGSSGDTAFDRSAIQAVERAAPFTEMSELPAAARQQFRSFNLRFNPEDVR</sequence>
<dbReference type="EMBL" id="JBHLVX010000042">
    <property type="protein sequence ID" value="MFC0268416.1"/>
    <property type="molecule type" value="Genomic_DNA"/>
</dbReference>
<gene>
    <name evidence="7" type="primary">tolA</name>
    <name evidence="7" type="ORF">ACFFHW_10565</name>
</gene>
<feature type="compositionally biased region" description="Low complexity" evidence="5">
    <location>
        <begin position="91"/>
        <end position="103"/>
    </location>
</feature>
<feature type="transmembrane region" description="Helical" evidence="6">
    <location>
        <begin position="12"/>
        <end position="32"/>
    </location>
</feature>
<feature type="region of interest" description="Disordered" evidence="5">
    <location>
        <begin position="55"/>
        <end position="225"/>
    </location>
</feature>
<evidence type="ECO:0000256" key="4">
    <source>
        <dbReference type="ARBA" id="ARBA00023136"/>
    </source>
</evidence>
<keyword evidence="2 6" id="KW-0812">Transmembrane</keyword>
<accession>A0ABV6G4S0</accession>
<evidence type="ECO:0000256" key="6">
    <source>
        <dbReference type="SAM" id="Phobius"/>
    </source>
</evidence>
<dbReference type="RefSeq" id="WP_380059710.1">
    <property type="nucleotide sequence ID" value="NZ_JBHLVX010000042.1"/>
</dbReference>
<dbReference type="SUPFAM" id="SSF74653">
    <property type="entry name" value="TolA/TonB C-terminal domain"/>
    <property type="match status" value="1"/>
</dbReference>
<evidence type="ECO:0000256" key="1">
    <source>
        <dbReference type="ARBA" id="ARBA00004167"/>
    </source>
</evidence>
<evidence type="ECO:0000256" key="5">
    <source>
        <dbReference type="SAM" id="MobiDB-lite"/>
    </source>
</evidence>
<keyword evidence="3 6" id="KW-1133">Transmembrane helix</keyword>
<reference evidence="7 8" key="1">
    <citation type="submission" date="2024-09" db="EMBL/GenBank/DDBJ databases">
        <authorList>
            <person name="Sun Q."/>
            <person name="Mori K."/>
        </authorList>
    </citation>
    <scope>NUCLEOTIDE SEQUENCE [LARGE SCALE GENOMIC DNA]</scope>
    <source>
        <strain evidence="7 8">CCM 7415</strain>
    </source>
</reference>
<keyword evidence="4 6" id="KW-0472">Membrane</keyword>
<dbReference type="Proteomes" id="UP001589814">
    <property type="component" value="Unassembled WGS sequence"/>
</dbReference>
<comment type="caution">
    <text evidence="7">The sequence shown here is derived from an EMBL/GenBank/DDBJ whole genome shotgun (WGS) entry which is preliminary data.</text>
</comment>
<comment type="subcellular location">
    <subcellularLocation>
        <location evidence="1">Membrane</location>
        <topology evidence="1">Single-pass membrane protein</topology>
    </subcellularLocation>
</comment>
<proteinExistence type="predicted"/>
<evidence type="ECO:0000313" key="8">
    <source>
        <dbReference type="Proteomes" id="UP001589814"/>
    </source>
</evidence>
<evidence type="ECO:0000256" key="3">
    <source>
        <dbReference type="ARBA" id="ARBA00022989"/>
    </source>
</evidence>
<feature type="compositionally biased region" description="Basic and acidic residues" evidence="5">
    <location>
        <begin position="135"/>
        <end position="217"/>
    </location>
</feature>
<dbReference type="NCBIfam" id="TIGR01352">
    <property type="entry name" value="tonB_Cterm"/>
    <property type="match status" value="1"/>
</dbReference>
<evidence type="ECO:0000256" key="2">
    <source>
        <dbReference type="ARBA" id="ARBA00022692"/>
    </source>
</evidence>